<evidence type="ECO:0000313" key="2">
    <source>
        <dbReference type="Proteomes" id="UP000019247"/>
    </source>
</evidence>
<name>W6TCN1_9LACO</name>
<sequence>MNKICEKSSGASPGQRAVRAMLGGVFGRLTLPDVFEDVGFGFKARALTVFGRRPVHIAGCPGLAERQIAHDKKPRQ</sequence>
<organism evidence="1 2">
    <name type="scientific">Lactiplantibacillus fabifermentans T30PCM01</name>
    <dbReference type="NCBI Taxonomy" id="1400520"/>
    <lineage>
        <taxon>Bacteria</taxon>
        <taxon>Bacillati</taxon>
        <taxon>Bacillota</taxon>
        <taxon>Bacilli</taxon>
        <taxon>Lactobacillales</taxon>
        <taxon>Lactobacillaceae</taxon>
        <taxon>Lactiplantibacillus</taxon>
    </lineage>
</organism>
<proteinExistence type="predicted"/>
<gene>
    <name evidence="1" type="ORF">LFAB_05830</name>
</gene>
<dbReference type="Proteomes" id="UP000019247">
    <property type="component" value="Unassembled WGS sequence"/>
</dbReference>
<comment type="caution">
    <text evidence="1">The sequence shown here is derived from an EMBL/GenBank/DDBJ whole genome shotgun (WGS) entry which is preliminary data.</text>
</comment>
<protein>
    <submittedName>
        <fullName evidence="1">Uncharacterized protein</fullName>
    </submittedName>
</protein>
<dbReference type="AlphaFoldDB" id="W6TCN1"/>
<dbReference type="HOGENOM" id="CLU_2649875_0_0_9"/>
<accession>W6TCN1</accession>
<evidence type="ECO:0000313" key="1">
    <source>
        <dbReference type="EMBL" id="ETY74680.1"/>
    </source>
</evidence>
<reference evidence="1 2" key="1">
    <citation type="journal article" date="2014" name="Genome Announc.">
        <title>Genome Sequence of Lactobacillus fabifermentans Strain T30PCM01, Isolated from Fermenting Grape Marc.</title>
        <authorList>
            <person name="Treu L."/>
            <person name="Vendramin V."/>
            <person name="Bovo B."/>
            <person name="Giacomini A."/>
            <person name="Corich V."/>
            <person name="Campanaro S."/>
        </authorList>
    </citation>
    <scope>NUCLEOTIDE SEQUENCE [LARGE SCALE GENOMIC DNA]</scope>
    <source>
        <strain evidence="1 2">T30PCM01</strain>
    </source>
</reference>
<dbReference type="EMBL" id="AWWK01000027">
    <property type="protein sequence ID" value="ETY74680.1"/>
    <property type="molecule type" value="Genomic_DNA"/>
</dbReference>